<keyword evidence="2 5" id="KW-0808">Transferase</keyword>
<dbReference type="PANTHER" id="PTHR43464">
    <property type="entry name" value="METHYLTRANSFERASE"/>
    <property type="match status" value="1"/>
</dbReference>
<evidence type="ECO:0000313" key="5">
    <source>
        <dbReference type="EMBL" id="SDK37082.1"/>
    </source>
</evidence>
<dbReference type="GO" id="GO:0008757">
    <property type="term" value="F:S-adenosylmethionine-dependent methyltransferase activity"/>
    <property type="evidence" value="ECO:0007669"/>
    <property type="project" value="InterPro"/>
</dbReference>
<organism evidence="5 6">
    <name type="scientific">Nonomuraea jiangxiensis</name>
    <dbReference type="NCBI Taxonomy" id="633440"/>
    <lineage>
        <taxon>Bacteria</taxon>
        <taxon>Bacillati</taxon>
        <taxon>Actinomycetota</taxon>
        <taxon>Actinomycetes</taxon>
        <taxon>Streptosporangiales</taxon>
        <taxon>Streptosporangiaceae</taxon>
        <taxon>Nonomuraea</taxon>
    </lineage>
</organism>
<dbReference type="STRING" id="633440.SAMN05421869_115218"/>
<dbReference type="CDD" id="cd02440">
    <property type="entry name" value="AdoMet_MTases"/>
    <property type="match status" value="1"/>
</dbReference>
<evidence type="ECO:0000256" key="3">
    <source>
        <dbReference type="ARBA" id="ARBA00022691"/>
    </source>
</evidence>
<dbReference type="AlphaFoldDB" id="A0A1G9BBX4"/>
<sequence>MVTDRGAERVLRHYALNDEAGRLWTTARGALTRLRTWDIFSRFLPGGGRVADVGGGPGTHASHLAGLGYEVTLVDPVPKHIEQASAAADHGAGFACLLGDARRLPLPDASFDVVLLMGPLYHLADAADRQVALREAYRVLRPGGRLLAEVISRYAWIIDATAQGLLGQEGVWDTFDLNLRTGHSNTPDRPDEVFWAYFHRVEEVGPEVERAGFSNERLLAVEGFAGSVGNLAELLREPEQLMRVIRLTEGEPSMLGISAHLMAVASKPGPPR</sequence>
<evidence type="ECO:0000313" key="6">
    <source>
        <dbReference type="Proteomes" id="UP000199202"/>
    </source>
</evidence>
<dbReference type="Gene3D" id="3.40.50.150">
    <property type="entry name" value="Vaccinia Virus protein VP39"/>
    <property type="match status" value="1"/>
</dbReference>
<evidence type="ECO:0000256" key="2">
    <source>
        <dbReference type="ARBA" id="ARBA00022679"/>
    </source>
</evidence>
<dbReference type="EMBL" id="FNDJ01000015">
    <property type="protein sequence ID" value="SDK37082.1"/>
    <property type="molecule type" value="Genomic_DNA"/>
</dbReference>
<feature type="domain" description="Methyltransferase type 11" evidence="4">
    <location>
        <begin position="52"/>
        <end position="147"/>
    </location>
</feature>
<dbReference type="InterPro" id="IPR013216">
    <property type="entry name" value="Methyltransf_11"/>
</dbReference>
<dbReference type="Proteomes" id="UP000199202">
    <property type="component" value="Unassembled WGS sequence"/>
</dbReference>
<reference evidence="5 6" key="1">
    <citation type="submission" date="2016-10" db="EMBL/GenBank/DDBJ databases">
        <authorList>
            <person name="de Groot N.N."/>
        </authorList>
    </citation>
    <scope>NUCLEOTIDE SEQUENCE [LARGE SCALE GENOMIC DNA]</scope>
    <source>
        <strain evidence="5 6">CGMCC 4.6533</strain>
    </source>
</reference>
<gene>
    <name evidence="5" type="ORF">SAMN05421869_115218</name>
</gene>
<keyword evidence="1 5" id="KW-0489">Methyltransferase</keyword>
<name>A0A1G9BBX4_9ACTN</name>
<evidence type="ECO:0000259" key="4">
    <source>
        <dbReference type="Pfam" id="PF08241"/>
    </source>
</evidence>
<protein>
    <submittedName>
        <fullName evidence="5">Methyltransferase domain-containing protein</fullName>
    </submittedName>
</protein>
<keyword evidence="6" id="KW-1185">Reference proteome</keyword>
<keyword evidence="3" id="KW-0949">S-adenosyl-L-methionine</keyword>
<dbReference type="Pfam" id="PF08241">
    <property type="entry name" value="Methyltransf_11"/>
    <property type="match status" value="1"/>
</dbReference>
<dbReference type="SUPFAM" id="SSF53335">
    <property type="entry name" value="S-adenosyl-L-methionine-dependent methyltransferases"/>
    <property type="match status" value="1"/>
</dbReference>
<accession>A0A1G9BBX4</accession>
<evidence type="ECO:0000256" key="1">
    <source>
        <dbReference type="ARBA" id="ARBA00022603"/>
    </source>
</evidence>
<proteinExistence type="predicted"/>
<dbReference type="PANTHER" id="PTHR43464:SF19">
    <property type="entry name" value="UBIQUINONE BIOSYNTHESIS O-METHYLTRANSFERASE, MITOCHONDRIAL"/>
    <property type="match status" value="1"/>
</dbReference>
<dbReference type="GO" id="GO:0032259">
    <property type="term" value="P:methylation"/>
    <property type="evidence" value="ECO:0007669"/>
    <property type="project" value="UniProtKB-KW"/>
</dbReference>
<dbReference type="InterPro" id="IPR029063">
    <property type="entry name" value="SAM-dependent_MTases_sf"/>
</dbReference>